<dbReference type="Proteomes" id="UP000789375">
    <property type="component" value="Unassembled WGS sequence"/>
</dbReference>
<dbReference type="EMBL" id="CAJVPP010019066">
    <property type="protein sequence ID" value="CAG8737076.1"/>
    <property type="molecule type" value="Genomic_DNA"/>
</dbReference>
<sequence length="107" mass="12981">MKKIDKALTGRFQYKDVELKWVLQSLHCHYREFWKISLDLYKDEFKEDCETLMNEGEFHSDEISKTDEKLTKKEIEEHIWPKNKNESYHSDDNNDQQPNEDINKDKG</sequence>
<evidence type="ECO:0000313" key="3">
    <source>
        <dbReference type="Proteomes" id="UP000789375"/>
    </source>
</evidence>
<gene>
    <name evidence="2" type="ORF">FMOSSE_LOCUS15946</name>
</gene>
<evidence type="ECO:0000313" key="2">
    <source>
        <dbReference type="EMBL" id="CAG8737076.1"/>
    </source>
</evidence>
<protein>
    <submittedName>
        <fullName evidence="2">665_t:CDS:1</fullName>
    </submittedName>
</protein>
<feature type="compositionally biased region" description="Basic and acidic residues" evidence="1">
    <location>
        <begin position="74"/>
        <end position="92"/>
    </location>
</feature>
<reference evidence="2" key="1">
    <citation type="submission" date="2021-06" db="EMBL/GenBank/DDBJ databases">
        <authorList>
            <person name="Kallberg Y."/>
            <person name="Tangrot J."/>
            <person name="Rosling A."/>
        </authorList>
    </citation>
    <scope>NUCLEOTIDE SEQUENCE</scope>
    <source>
        <strain evidence="2">87-6 pot B 2015</strain>
    </source>
</reference>
<accession>A0A9N9NJD7</accession>
<name>A0A9N9NJD7_FUNMO</name>
<evidence type="ECO:0000256" key="1">
    <source>
        <dbReference type="SAM" id="MobiDB-lite"/>
    </source>
</evidence>
<dbReference type="AlphaFoldDB" id="A0A9N9NJD7"/>
<proteinExistence type="predicted"/>
<feature type="region of interest" description="Disordered" evidence="1">
    <location>
        <begin position="74"/>
        <end position="107"/>
    </location>
</feature>
<keyword evidence="3" id="KW-1185">Reference proteome</keyword>
<comment type="caution">
    <text evidence="2">The sequence shown here is derived from an EMBL/GenBank/DDBJ whole genome shotgun (WGS) entry which is preliminary data.</text>
</comment>
<organism evidence="2 3">
    <name type="scientific">Funneliformis mosseae</name>
    <name type="common">Endomycorrhizal fungus</name>
    <name type="synonym">Glomus mosseae</name>
    <dbReference type="NCBI Taxonomy" id="27381"/>
    <lineage>
        <taxon>Eukaryota</taxon>
        <taxon>Fungi</taxon>
        <taxon>Fungi incertae sedis</taxon>
        <taxon>Mucoromycota</taxon>
        <taxon>Glomeromycotina</taxon>
        <taxon>Glomeromycetes</taxon>
        <taxon>Glomerales</taxon>
        <taxon>Glomeraceae</taxon>
        <taxon>Funneliformis</taxon>
    </lineage>
</organism>